<protein>
    <submittedName>
        <fullName evidence="4">Hpt domain-containing protein</fullName>
    </submittedName>
</protein>
<accession>A0A1G5G7X0</accession>
<dbReference type="Gene3D" id="1.20.120.160">
    <property type="entry name" value="HPT domain"/>
    <property type="match status" value="1"/>
</dbReference>
<gene>
    <name evidence="4" type="ORF">SAMN05660710_01643</name>
</gene>
<sequence>MIDWNRVLQMREEVGEELFGQLAADFLGEIEDRLAHLSDDPEQLLRDLHFLRGAALNMGFARFSALCLADEMQLRHGNAEGVDKADLIEKFRNTRQQFLDDLPFIIGSGLPGLGDGR</sequence>
<dbReference type="Proteomes" id="UP000199502">
    <property type="component" value="Unassembled WGS sequence"/>
</dbReference>
<dbReference type="InterPro" id="IPR008207">
    <property type="entry name" value="Sig_transdc_His_kin_Hpt_dom"/>
</dbReference>
<feature type="modified residue" description="Phosphohistidine" evidence="2">
    <location>
        <position position="49"/>
    </location>
</feature>
<dbReference type="PROSITE" id="PS50894">
    <property type="entry name" value="HPT"/>
    <property type="match status" value="1"/>
</dbReference>
<keyword evidence="5" id="KW-1185">Reference proteome</keyword>
<proteinExistence type="predicted"/>
<dbReference type="InterPro" id="IPR036641">
    <property type="entry name" value="HPT_dom_sf"/>
</dbReference>
<dbReference type="OrthoDB" id="7867809at2"/>
<keyword evidence="1" id="KW-0902">Two-component regulatory system</keyword>
<dbReference type="GO" id="GO:0004672">
    <property type="term" value="F:protein kinase activity"/>
    <property type="evidence" value="ECO:0007669"/>
    <property type="project" value="UniProtKB-ARBA"/>
</dbReference>
<name>A0A1G5G7X0_9RHOB</name>
<evidence type="ECO:0000256" key="2">
    <source>
        <dbReference type="PROSITE-ProRule" id="PRU00110"/>
    </source>
</evidence>
<evidence type="ECO:0000259" key="3">
    <source>
        <dbReference type="PROSITE" id="PS50894"/>
    </source>
</evidence>
<evidence type="ECO:0000256" key="1">
    <source>
        <dbReference type="ARBA" id="ARBA00023012"/>
    </source>
</evidence>
<dbReference type="SUPFAM" id="SSF47226">
    <property type="entry name" value="Histidine-containing phosphotransfer domain, HPT domain"/>
    <property type="match status" value="1"/>
</dbReference>
<feature type="domain" description="HPt" evidence="3">
    <location>
        <begin position="8"/>
        <end position="105"/>
    </location>
</feature>
<evidence type="ECO:0000313" key="5">
    <source>
        <dbReference type="Proteomes" id="UP000199502"/>
    </source>
</evidence>
<evidence type="ECO:0000313" key="4">
    <source>
        <dbReference type="EMBL" id="SCY47451.1"/>
    </source>
</evidence>
<dbReference type="GO" id="GO:0000160">
    <property type="term" value="P:phosphorelay signal transduction system"/>
    <property type="evidence" value="ECO:0007669"/>
    <property type="project" value="UniProtKB-KW"/>
</dbReference>
<dbReference type="EMBL" id="FMVT01000005">
    <property type="protein sequence ID" value="SCY47451.1"/>
    <property type="molecule type" value="Genomic_DNA"/>
</dbReference>
<dbReference type="Pfam" id="PF01627">
    <property type="entry name" value="Hpt"/>
    <property type="match status" value="1"/>
</dbReference>
<organism evidence="4 5">
    <name type="scientific">Paracoccus tibetensis</name>
    <dbReference type="NCBI Taxonomy" id="336292"/>
    <lineage>
        <taxon>Bacteria</taxon>
        <taxon>Pseudomonadati</taxon>
        <taxon>Pseudomonadota</taxon>
        <taxon>Alphaproteobacteria</taxon>
        <taxon>Rhodobacterales</taxon>
        <taxon>Paracoccaceae</taxon>
        <taxon>Paracoccus</taxon>
    </lineage>
</organism>
<dbReference type="RefSeq" id="WP_090742317.1">
    <property type="nucleotide sequence ID" value="NZ_FMVT01000005.1"/>
</dbReference>
<dbReference type="STRING" id="336292.SAMN05660710_01643"/>
<dbReference type="AlphaFoldDB" id="A0A1G5G7X0"/>
<keyword evidence="2" id="KW-0597">Phosphoprotein</keyword>
<reference evidence="4 5" key="1">
    <citation type="submission" date="2016-10" db="EMBL/GenBank/DDBJ databases">
        <authorList>
            <person name="de Groot N.N."/>
        </authorList>
    </citation>
    <scope>NUCLEOTIDE SEQUENCE [LARGE SCALE GENOMIC DNA]</scope>
    <source>
        <strain evidence="4 5">CGMCC 1.8925</strain>
    </source>
</reference>